<reference evidence="2" key="1">
    <citation type="submission" date="2010-05" db="EMBL/GenBank/DDBJ databases">
        <title>The complete genome of Truepera radiovictris DSM 17093.</title>
        <authorList>
            <consortium name="US DOE Joint Genome Institute (JGI-PGF)"/>
            <person name="Lucas S."/>
            <person name="Copeland A."/>
            <person name="Lapidus A."/>
            <person name="Glavina del Rio T."/>
            <person name="Dalin E."/>
            <person name="Tice H."/>
            <person name="Bruce D."/>
            <person name="Goodwin L."/>
            <person name="Pitluck S."/>
            <person name="Kyrpides N."/>
            <person name="Mavromatis K."/>
            <person name="Ovchinnikova G."/>
            <person name="Munk A.C."/>
            <person name="Detter J.C."/>
            <person name="Han C."/>
            <person name="Tapia R."/>
            <person name="Land M."/>
            <person name="Hauser L."/>
            <person name="Markowitz V."/>
            <person name="Cheng J.-F."/>
            <person name="Hugenholtz P."/>
            <person name="Woyke T."/>
            <person name="Wu D."/>
            <person name="Tindall B."/>
            <person name="Pomrenke H.G."/>
            <person name="Brambilla E."/>
            <person name="Klenk H.-P."/>
            <person name="Eisen J.A."/>
        </authorList>
    </citation>
    <scope>NUCLEOTIDE SEQUENCE [LARGE SCALE GENOMIC DNA]</scope>
    <source>
        <strain evidence="2">DSM 17093 / CIP 108686 / LMG 22925 / RQ-24</strain>
    </source>
</reference>
<dbReference type="PANTHER" id="PTHR12993">
    <property type="entry name" value="N-ACETYLGLUCOSAMINYL-PHOSPHATIDYLINOSITOL DE-N-ACETYLASE-RELATED"/>
    <property type="match status" value="1"/>
</dbReference>
<dbReference type="STRING" id="649638.Trad_0559"/>
<evidence type="ECO:0000313" key="2">
    <source>
        <dbReference type="Proteomes" id="UP000000379"/>
    </source>
</evidence>
<proteinExistence type="predicted"/>
<dbReference type="SUPFAM" id="SSF102588">
    <property type="entry name" value="LmbE-like"/>
    <property type="match status" value="1"/>
</dbReference>
<dbReference type="Pfam" id="PF02585">
    <property type="entry name" value="PIG-L"/>
    <property type="match status" value="1"/>
</dbReference>
<dbReference type="RefSeq" id="WP_013177075.1">
    <property type="nucleotide sequence ID" value="NC_014221.1"/>
</dbReference>
<protein>
    <submittedName>
        <fullName evidence="1">LmbE family protein</fullName>
    </submittedName>
</protein>
<dbReference type="InterPro" id="IPR024078">
    <property type="entry name" value="LmbE-like_dom_sf"/>
</dbReference>
<dbReference type="PANTHER" id="PTHR12993:SF30">
    <property type="entry name" value="N-ACETYL-ALPHA-D-GLUCOSAMINYL L-MALATE DEACETYLASE 1"/>
    <property type="match status" value="1"/>
</dbReference>
<gene>
    <name evidence="1" type="ordered locus">Trad_0559</name>
</gene>
<dbReference type="Gene3D" id="3.40.50.10320">
    <property type="entry name" value="LmbE-like"/>
    <property type="match status" value="1"/>
</dbReference>
<organism evidence="1 2">
    <name type="scientific">Truepera radiovictrix (strain DSM 17093 / CIP 108686 / LMG 22925 / RQ-24)</name>
    <dbReference type="NCBI Taxonomy" id="649638"/>
    <lineage>
        <taxon>Bacteria</taxon>
        <taxon>Thermotogati</taxon>
        <taxon>Deinococcota</taxon>
        <taxon>Deinococci</taxon>
        <taxon>Trueperales</taxon>
        <taxon>Trueperaceae</taxon>
        <taxon>Truepera</taxon>
    </lineage>
</organism>
<keyword evidence="2" id="KW-1185">Reference proteome</keyword>
<evidence type="ECO:0000313" key="1">
    <source>
        <dbReference type="EMBL" id="ADI13695.1"/>
    </source>
</evidence>
<dbReference type="HOGENOM" id="CLU_049311_3_1_0"/>
<dbReference type="AlphaFoldDB" id="D7CSS8"/>
<name>D7CSS8_TRURR</name>
<dbReference type="EMBL" id="CP002049">
    <property type="protein sequence ID" value="ADI13695.1"/>
    <property type="molecule type" value="Genomic_DNA"/>
</dbReference>
<dbReference type="KEGG" id="tra:Trad_0559"/>
<dbReference type="eggNOG" id="COG2120">
    <property type="taxonomic scope" value="Bacteria"/>
</dbReference>
<sequence length="224" mass="24586">MLDFLVVSPHPDDAELGLGGTLARAHAEGRSTGIIDLTRGEAATKGTPEERAKEAEAASRILGLSVRRNLGWPDSRILDSEDRRLHLARVLRELRPRVVVAPHENDRHPDHVAAARIVPAAVHLAGLKNSPLSGEPFKPQGLFFYMGNGPFEATLVVDTSDYIDVWEAAVRCYTSQFTGEAASETVTPDIYRTRRGRAAYWGTFIGAAYGEPLWTPRPVAYTPF</sequence>
<dbReference type="GO" id="GO:0019213">
    <property type="term" value="F:deacetylase activity"/>
    <property type="evidence" value="ECO:0007669"/>
    <property type="project" value="InterPro"/>
</dbReference>
<dbReference type="NCBIfam" id="TIGR04001">
    <property type="entry name" value="thiol_BshB1"/>
    <property type="match status" value="1"/>
</dbReference>
<dbReference type="GO" id="GO:0016811">
    <property type="term" value="F:hydrolase activity, acting on carbon-nitrogen (but not peptide) bonds, in linear amides"/>
    <property type="evidence" value="ECO:0007669"/>
    <property type="project" value="TreeGrafter"/>
</dbReference>
<dbReference type="InterPro" id="IPR023842">
    <property type="entry name" value="Bacillithiol_biosynth_BshB1"/>
</dbReference>
<dbReference type="Proteomes" id="UP000000379">
    <property type="component" value="Chromosome"/>
</dbReference>
<reference evidence="1 2" key="2">
    <citation type="journal article" date="2011" name="Stand. Genomic Sci.">
        <title>Complete genome sequence of Truepera radiovictrix type strain (RQ-24).</title>
        <authorList>
            <person name="Ivanova N."/>
            <person name="Rohde C."/>
            <person name="Munk C."/>
            <person name="Nolan M."/>
            <person name="Lucas S."/>
            <person name="Del Rio T.G."/>
            <person name="Tice H."/>
            <person name="Deshpande S."/>
            <person name="Cheng J.F."/>
            <person name="Tapia R."/>
            <person name="Han C."/>
            <person name="Goodwin L."/>
            <person name="Pitluck S."/>
            <person name="Liolios K."/>
            <person name="Mavromatis K."/>
            <person name="Mikhailova N."/>
            <person name="Pati A."/>
            <person name="Chen A."/>
            <person name="Palaniappan K."/>
            <person name="Land M."/>
            <person name="Hauser L."/>
            <person name="Chang Y.J."/>
            <person name="Jeffries C.D."/>
            <person name="Brambilla E."/>
            <person name="Rohde M."/>
            <person name="Goker M."/>
            <person name="Tindall B.J."/>
            <person name="Woyke T."/>
            <person name="Bristow J."/>
            <person name="Eisen J.A."/>
            <person name="Markowitz V."/>
            <person name="Hugenholtz P."/>
            <person name="Kyrpides N.C."/>
            <person name="Klenk H.P."/>
            <person name="Lapidus A."/>
        </authorList>
    </citation>
    <scope>NUCLEOTIDE SEQUENCE [LARGE SCALE GENOMIC DNA]</scope>
    <source>
        <strain evidence="2">DSM 17093 / CIP 108686 / LMG 22925 / RQ-24</strain>
    </source>
</reference>
<dbReference type="OrthoDB" id="9778719at2"/>
<dbReference type="InterPro" id="IPR003737">
    <property type="entry name" value="GlcNAc_PI_deacetylase-related"/>
</dbReference>
<dbReference type="GO" id="GO:0071793">
    <property type="term" value="P:bacillithiol biosynthetic process"/>
    <property type="evidence" value="ECO:0007669"/>
    <property type="project" value="InterPro"/>
</dbReference>
<accession>D7CSS8</accession>